<evidence type="ECO:0000313" key="10">
    <source>
        <dbReference type="Proteomes" id="UP000053268"/>
    </source>
</evidence>
<evidence type="ECO:0000313" key="11">
    <source>
        <dbReference type="RefSeq" id="XP_013177043.1"/>
    </source>
</evidence>
<feature type="coiled-coil region" evidence="7">
    <location>
        <begin position="155"/>
        <end position="196"/>
    </location>
</feature>
<dbReference type="PANTHER" id="PTHR15654:SF2">
    <property type="entry name" value="COILED-COIL DOMAIN-CONTAINING PROTEIN 113"/>
    <property type="match status" value="1"/>
</dbReference>
<dbReference type="Pfam" id="PF13870">
    <property type="entry name" value="CCDC113_CCDC96_CC"/>
    <property type="match status" value="1"/>
</dbReference>
<keyword evidence="2" id="KW-0970">Cilium biogenesis/degradation</keyword>
<dbReference type="AlphaFoldDB" id="A0A194PUU4"/>
<keyword evidence="3 7" id="KW-0175">Coiled coil</keyword>
<evidence type="ECO:0000256" key="7">
    <source>
        <dbReference type="SAM" id="Coils"/>
    </source>
</evidence>
<sequence>MSASQSHVNRNFPSRSISQITNEIEEITDEELVKQVNDLKHQIKVLTLENEVFERTMSRLDPTLLHGIQQALEYATRLNSNSSLNVGSFVRSQTSRLFFESLTSPSRMFASPSKISTKRAESSARVGGTVMFGTGPKINVLERSEIVSAEMEILMANLELMRKKAAKQHALLKAQLEELELRVEHIQNFREEFYKEVVIEGWDKIAQRIPAEIWVRYMNEWVKITDRKIGKFRLRTSTLNTQYSKLKGQIKIKAELSEHLRPVDFEKIKIENNECLSIIDKKLQQLAELKKMTGDANLTLSIHKKALMEQNIYLNEVISNVKRKQKQTVTLNKETEVIETQAKGLAVKLDDIKKLRNAYEVPDILDYVHVKAEIADLKLSVKLLQNRLRILQIAFSSHHRKLTKMSLES</sequence>
<evidence type="ECO:0000256" key="1">
    <source>
        <dbReference type="ARBA" id="ARBA00004138"/>
    </source>
</evidence>
<accession>A0A194PUU4</accession>
<evidence type="ECO:0000256" key="5">
    <source>
        <dbReference type="ARBA" id="ARBA00044506"/>
    </source>
</evidence>
<dbReference type="PANTHER" id="PTHR15654">
    <property type="entry name" value="COILED-COIL DOMAIN-CONTAINING PROTEIN 113-RELATED"/>
    <property type="match status" value="1"/>
</dbReference>
<proteinExistence type="inferred from homology"/>
<dbReference type="Proteomes" id="UP000053268">
    <property type="component" value="Unassembled WGS sequence"/>
</dbReference>
<evidence type="ECO:0000256" key="6">
    <source>
        <dbReference type="ARBA" id="ARBA00044798"/>
    </source>
</evidence>
<dbReference type="KEGG" id="pxu:106124677"/>
<dbReference type="GO" id="GO:0060271">
    <property type="term" value="P:cilium assembly"/>
    <property type="evidence" value="ECO:0007669"/>
    <property type="project" value="TreeGrafter"/>
</dbReference>
<evidence type="ECO:0000256" key="2">
    <source>
        <dbReference type="ARBA" id="ARBA00022794"/>
    </source>
</evidence>
<evidence type="ECO:0000259" key="8">
    <source>
        <dbReference type="Pfam" id="PF13870"/>
    </source>
</evidence>
<dbReference type="InterPro" id="IPR025254">
    <property type="entry name" value="CCDC113/CCDC96_CC"/>
</dbReference>
<dbReference type="EMBL" id="KQ459593">
    <property type="protein sequence ID" value="KPI96519.1"/>
    <property type="molecule type" value="Genomic_DNA"/>
</dbReference>
<keyword evidence="10" id="KW-1185">Reference proteome</keyword>
<evidence type="ECO:0000313" key="9">
    <source>
        <dbReference type="EMBL" id="KPI96519.1"/>
    </source>
</evidence>
<comment type="similarity">
    <text evidence="5">Belongs to the CFAP263 family.</text>
</comment>
<name>A0A194PUU4_PAPXU</name>
<dbReference type="STRING" id="66420.A0A194PUU4"/>
<organism evidence="9 10">
    <name type="scientific">Papilio xuthus</name>
    <name type="common">Asian swallowtail butterfly</name>
    <dbReference type="NCBI Taxonomy" id="66420"/>
    <lineage>
        <taxon>Eukaryota</taxon>
        <taxon>Metazoa</taxon>
        <taxon>Ecdysozoa</taxon>
        <taxon>Arthropoda</taxon>
        <taxon>Hexapoda</taxon>
        <taxon>Insecta</taxon>
        <taxon>Pterygota</taxon>
        <taxon>Neoptera</taxon>
        <taxon>Endopterygota</taxon>
        <taxon>Lepidoptera</taxon>
        <taxon>Glossata</taxon>
        <taxon>Ditrysia</taxon>
        <taxon>Papilionoidea</taxon>
        <taxon>Papilionidae</taxon>
        <taxon>Papilioninae</taxon>
        <taxon>Papilio</taxon>
    </lineage>
</organism>
<evidence type="ECO:0000256" key="4">
    <source>
        <dbReference type="ARBA" id="ARBA00023273"/>
    </source>
</evidence>
<dbReference type="OrthoDB" id="10259713at2759"/>
<dbReference type="InterPro" id="IPR051885">
    <property type="entry name" value="CC_CF"/>
</dbReference>
<gene>
    <name evidence="11" type="primary">LOC106124677</name>
    <name evidence="9" type="ORF">RR46_12549</name>
</gene>
<dbReference type="GeneID" id="106124677"/>
<dbReference type="GO" id="GO:0005930">
    <property type="term" value="C:axoneme"/>
    <property type="evidence" value="ECO:0007669"/>
    <property type="project" value="TreeGrafter"/>
</dbReference>
<dbReference type="Proteomes" id="UP000694872">
    <property type="component" value="Unplaced"/>
</dbReference>
<reference evidence="11" key="2">
    <citation type="submission" date="2025-04" db="UniProtKB">
        <authorList>
            <consortium name="RefSeq"/>
        </authorList>
    </citation>
    <scope>IDENTIFICATION</scope>
</reference>
<reference evidence="9 10" key="1">
    <citation type="journal article" date="2015" name="Nat. Commun.">
        <title>Outbred genome sequencing and CRISPR/Cas9 gene editing in butterflies.</title>
        <authorList>
            <person name="Li X."/>
            <person name="Fan D."/>
            <person name="Zhang W."/>
            <person name="Liu G."/>
            <person name="Zhang L."/>
            <person name="Zhao L."/>
            <person name="Fang X."/>
            <person name="Chen L."/>
            <person name="Dong Y."/>
            <person name="Chen Y."/>
            <person name="Ding Y."/>
            <person name="Zhao R."/>
            <person name="Feng M."/>
            <person name="Zhu Y."/>
            <person name="Feng Y."/>
            <person name="Jiang X."/>
            <person name="Zhu D."/>
            <person name="Xiang H."/>
            <person name="Feng X."/>
            <person name="Li S."/>
            <person name="Wang J."/>
            <person name="Zhang G."/>
            <person name="Kronforst M.R."/>
            <person name="Wang W."/>
        </authorList>
    </citation>
    <scope>NUCLEOTIDE SEQUENCE [LARGE SCALE GENOMIC DNA]</scope>
    <source>
        <strain evidence="9">Ya'a_city_454_Px</strain>
        <tissue evidence="9">Whole body</tissue>
    </source>
</reference>
<comment type="subcellular location">
    <subcellularLocation>
        <location evidence="1">Cell projection</location>
        <location evidence="1">Cilium</location>
    </subcellularLocation>
</comment>
<dbReference type="GO" id="GO:0036064">
    <property type="term" value="C:ciliary basal body"/>
    <property type="evidence" value="ECO:0007669"/>
    <property type="project" value="TreeGrafter"/>
</dbReference>
<protein>
    <recommendedName>
        <fullName evidence="6">Cilia- and flagella-associated protein 263</fullName>
    </recommendedName>
</protein>
<evidence type="ECO:0000256" key="3">
    <source>
        <dbReference type="ARBA" id="ARBA00023054"/>
    </source>
</evidence>
<dbReference type="RefSeq" id="XP_013177043.1">
    <property type="nucleotide sequence ID" value="XM_013321589.1"/>
</dbReference>
<feature type="domain" description="CCDC113/CCDC96 coiled-coil" evidence="8">
    <location>
        <begin position="225"/>
        <end position="392"/>
    </location>
</feature>
<keyword evidence="4" id="KW-0966">Cell projection</keyword>